<name>A0A517MBB4_9BACT</name>
<dbReference type="Proteomes" id="UP000320672">
    <property type="component" value="Chromosome"/>
</dbReference>
<feature type="signal peptide" evidence="1">
    <location>
        <begin position="1"/>
        <end position="21"/>
    </location>
</feature>
<dbReference type="AlphaFoldDB" id="A0A517MBB4"/>
<sequence length="122" mass="13649" precursor="true">MRYITILLACSFFAVAHTTGADEPQVAVFDAAGELPGNRHLIKTYRVEDLPVWNKDKTFNPSLLMQLIRLSVSPPEWKFFGGKSIMVPYAKTASLVISAPENSHDDILKLIKSLRAHLPKDK</sequence>
<keyword evidence="1" id="KW-0732">Signal</keyword>
<dbReference type="KEGG" id="rml:FF011L_09300"/>
<evidence type="ECO:0000313" key="3">
    <source>
        <dbReference type="Proteomes" id="UP000320672"/>
    </source>
</evidence>
<dbReference type="EMBL" id="CP036262">
    <property type="protein sequence ID" value="QDS92193.1"/>
    <property type="molecule type" value="Genomic_DNA"/>
</dbReference>
<accession>A0A517MBB4</accession>
<protein>
    <submittedName>
        <fullName evidence="2">Uncharacterized protein</fullName>
    </submittedName>
</protein>
<dbReference type="RefSeq" id="WP_218933003.1">
    <property type="nucleotide sequence ID" value="NZ_CP036262.1"/>
</dbReference>
<keyword evidence="3" id="KW-1185">Reference proteome</keyword>
<reference evidence="2 3" key="1">
    <citation type="submission" date="2019-02" db="EMBL/GenBank/DDBJ databases">
        <title>Deep-cultivation of Planctomycetes and their phenomic and genomic characterization uncovers novel biology.</title>
        <authorList>
            <person name="Wiegand S."/>
            <person name="Jogler M."/>
            <person name="Boedeker C."/>
            <person name="Pinto D."/>
            <person name="Vollmers J."/>
            <person name="Rivas-Marin E."/>
            <person name="Kohn T."/>
            <person name="Peeters S.H."/>
            <person name="Heuer A."/>
            <person name="Rast P."/>
            <person name="Oberbeckmann S."/>
            <person name="Bunk B."/>
            <person name="Jeske O."/>
            <person name="Meyerdierks A."/>
            <person name="Storesund J.E."/>
            <person name="Kallscheuer N."/>
            <person name="Luecker S."/>
            <person name="Lage O.M."/>
            <person name="Pohl T."/>
            <person name="Merkel B.J."/>
            <person name="Hornburger P."/>
            <person name="Mueller R.-W."/>
            <person name="Bruemmer F."/>
            <person name="Labrenz M."/>
            <person name="Spormann A.M."/>
            <person name="Op den Camp H."/>
            <person name="Overmann J."/>
            <person name="Amann R."/>
            <person name="Jetten M.S.M."/>
            <person name="Mascher T."/>
            <person name="Medema M.H."/>
            <person name="Devos D.P."/>
            <person name="Kaster A.-K."/>
            <person name="Ovreas L."/>
            <person name="Rohde M."/>
            <person name="Galperin M.Y."/>
            <person name="Jogler C."/>
        </authorList>
    </citation>
    <scope>NUCLEOTIDE SEQUENCE [LARGE SCALE GENOMIC DNA]</scope>
    <source>
        <strain evidence="2 3">FF011L</strain>
    </source>
</reference>
<proteinExistence type="predicted"/>
<evidence type="ECO:0000313" key="2">
    <source>
        <dbReference type="EMBL" id="QDS92193.1"/>
    </source>
</evidence>
<evidence type="ECO:0000256" key="1">
    <source>
        <dbReference type="SAM" id="SignalP"/>
    </source>
</evidence>
<feature type="chain" id="PRO_5021861870" evidence="1">
    <location>
        <begin position="22"/>
        <end position="122"/>
    </location>
</feature>
<organism evidence="2 3">
    <name type="scientific">Roseimaritima multifibrata</name>
    <dbReference type="NCBI Taxonomy" id="1930274"/>
    <lineage>
        <taxon>Bacteria</taxon>
        <taxon>Pseudomonadati</taxon>
        <taxon>Planctomycetota</taxon>
        <taxon>Planctomycetia</taxon>
        <taxon>Pirellulales</taxon>
        <taxon>Pirellulaceae</taxon>
        <taxon>Roseimaritima</taxon>
    </lineage>
</organism>
<gene>
    <name evidence="2" type="ORF">FF011L_09300</name>
</gene>